<feature type="transmembrane region" description="Helical" evidence="1">
    <location>
        <begin position="48"/>
        <end position="71"/>
    </location>
</feature>
<dbReference type="AlphaFoldDB" id="A0A8H5H4K5"/>
<proteinExistence type="predicted"/>
<keyword evidence="3" id="KW-1185">Reference proteome</keyword>
<dbReference type="Proteomes" id="UP000565441">
    <property type="component" value="Unassembled WGS sequence"/>
</dbReference>
<keyword evidence="1" id="KW-1133">Transmembrane helix</keyword>
<comment type="caution">
    <text evidence="2">The sequence shown here is derived from an EMBL/GenBank/DDBJ whole genome shotgun (WGS) entry which is preliminary data.</text>
</comment>
<feature type="transmembrane region" description="Helical" evidence="1">
    <location>
        <begin position="91"/>
        <end position="115"/>
    </location>
</feature>
<dbReference type="EMBL" id="JAACJP010000027">
    <property type="protein sequence ID" value="KAF5376654.1"/>
    <property type="molecule type" value="Genomic_DNA"/>
</dbReference>
<keyword evidence="1" id="KW-0472">Membrane</keyword>
<gene>
    <name evidence="2" type="ORF">D9615_007815</name>
</gene>
<evidence type="ECO:0000313" key="2">
    <source>
        <dbReference type="EMBL" id="KAF5376654.1"/>
    </source>
</evidence>
<evidence type="ECO:0000313" key="3">
    <source>
        <dbReference type="Proteomes" id="UP000565441"/>
    </source>
</evidence>
<accession>A0A8H5H4K5</accession>
<name>A0A8H5H4K5_9AGAR</name>
<sequence>MSSPEAAPAPPLERALPYVVSGVSAAFSFFSALTRFASFAFSLVSRSISFFSPLPIILYLFAPVIVLFDIMTDVFVRWPRHIALYLLDAFYPLYVFCGVVCIVGAILGLTGRLVARFLVDMMVGLQEPKVVIEVKTEKRRKSTKRRRKEKD</sequence>
<organism evidence="2 3">
    <name type="scientific">Tricholomella constricta</name>
    <dbReference type="NCBI Taxonomy" id="117010"/>
    <lineage>
        <taxon>Eukaryota</taxon>
        <taxon>Fungi</taxon>
        <taxon>Dikarya</taxon>
        <taxon>Basidiomycota</taxon>
        <taxon>Agaricomycotina</taxon>
        <taxon>Agaricomycetes</taxon>
        <taxon>Agaricomycetidae</taxon>
        <taxon>Agaricales</taxon>
        <taxon>Tricholomatineae</taxon>
        <taxon>Lyophyllaceae</taxon>
        <taxon>Tricholomella</taxon>
    </lineage>
</organism>
<evidence type="ECO:0000256" key="1">
    <source>
        <dbReference type="SAM" id="Phobius"/>
    </source>
</evidence>
<feature type="transmembrane region" description="Helical" evidence="1">
    <location>
        <begin position="15"/>
        <end position="36"/>
    </location>
</feature>
<dbReference type="OrthoDB" id="3366475at2759"/>
<protein>
    <submittedName>
        <fullName evidence="2">Uncharacterized protein</fullName>
    </submittedName>
</protein>
<keyword evidence="1" id="KW-0812">Transmembrane</keyword>
<reference evidence="2 3" key="1">
    <citation type="journal article" date="2020" name="ISME J.">
        <title>Uncovering the hidden diversity of litter-decomposition mechanisms in mushroom-forming fungi.</title>
        <authorList>
            <person name="Floudas D."/>
            <person name="Bentzer J."/>
            <person name="Ahren D."/>
            <person name="Johansson T."/>
            <person name="Persson P."/>
            <person name="Tunlid A."/>
        </authorList>
    </citation>
    <scope>NUCLEOTIDE SEQUENCE [LARGE SCALE GENOMIC DNA]</scope>
    <source>
        <strain evidence="2 3">CBS 661.87</strain>
    </source>
</reference>